<dbReference type="Pfam" id="PF07583">
    <property type="entry name" value="PSCyt2"/>
    <property type="match status" value="1"/>
</dbReference>
<dbReference type="SUPFAM" id="SSF46626">
    <property type="entry name" value="Cytochrome c"/>
    <property type="match status" value="1"/>
</dbReference>
<dbReference type="InterPro" id="IPR011444">
    <property type="entry name" value="DUF1549"/>
</dbReference>
<dbReference type="Proteomes" id="UP001236663">
    <property type="component" value="Unassembled WGS sequence"/>
</dbReference>
<dbReference type="EMBL" id="JAUFQS010000047">
    <property type="protein sequence ID" value="MDN3689889.1"/>
    <property type="molecule type" value="Genomic_DNA"/>
</dbReference>
<dbReference type="Pfam" id="PF07635">
    <property type="entry name" value="PSCyt1"/>
    <property type="match status" value="1"/>
</dbReference>
<evidence type="ECO:0000313" key="4">
    <source>
        <dbReference type="EMBL" id="MDN3689889.1"/>
    </source>
</evidence>
<dbReference type="PANTHER" id="PTHR35889">
    <property type="entry name" value="CYCLOINULO-OLIGOSACCHARIDE FRUCTANOTRANSFERASE-RELATED"/>
    <property type="match status" value="1"/>
</dbReference>
<comment type="caution">
    <text evidence="4">The sequence shown here is derived from an EMBL/GenBank/DDBJ whole genome shotgun (WGS) entry which is preliminary data.</text>
</comment>
<protein>
    <submittedName>
        <fullName evidence="4">PSD1 and planctomycete cytochrome C domain-containing protein</fullName>
    </submittedName>
</protein>
<dbReference type="Pfam" id="PF07587">
    <property type="entry name" value="PSD1"/>
    <property type="match status" value="1"/>
</dbReference>
<dbReference type="InterPro" id="IPR011429">
    <property type="entry name" value="Cyt_c_Planctomycete-type"/>
</dbReference>
<dbReference type="InterPro" id="IPR022655">
    <property type="entry name" value="DUF1553"/>
</dbReference>
<gene>
    <name evidence="4" type="ORF">QWZ15_18850</name>
</gene>
<organism evidence="4 5">
    <name type="scientific">Cyclobacterium jeungdonense</name>
    <dbReference type="NCBI Taxonomy" id="708087"/>
    <lineage>
        <taxon>Bacteria</taxon>
        <taxon>Pseudomonadati</taxon>
        <taxon>Bacteroidota</taxon>
        <taxon>Cytophagia</taxon>
        <taxon>Cytophagales</taxon>
        <taxon>Cyclobacteriaceae</taxon>
        <taxon>Cyclobacterium</taxon>
    </lineage>
</organism>
<dbReference type="InterPro" id="IPR036909">
    <property type="entry name" value="Cyt_c-like_dom_sf"/>
</dbReference>
<dbReference type="PANTHER" id="PTHR35889:SF3">
    <property type="entry name" value="F-BOX DOMAIN-CONTAINING PROTEIN"/>
    <property type="match status" value="1"/>
</dbReference>
<evidence type="ECO:0000259" key="3">
    <source>
        <dbReference type="Pfam" id="PF07635"/>
    </source>
</evidence>
<feature type="domain" description="DUF1553" evidence="2">
    <location>
        <begin position="721"/>
        <end position="972"/>
    </location>
</feature>
<evidence type="ECO:0000313" key="5">
    <source>
        <dbReference type="Proteomes" id="UP001236663"/>
    </source>
</evidence>
<dbReference type="RefSeq" id="WP_240459189.1">
    <property type="nucleotide sequence ID" value="NZ_JAUFQS010000047.1"/>
</dbReference>
<sequence length="1012" mass="113816">MENVMRSYGEVKREILALKLLLIVIFGGQVLFSCETKERASLPDRVDFNYHIKPILVQKCYLCHGPDPGSREAGLRLDLADGATKLLESGVTAIVPGSLSKSALYHRITDSDPELKMPPPASNLELSDLEIGMIKKWINQGAEYQPHWAFLPPKISQDNLEAPMATQIDVFLQDRMKENGLAQGKLADKYQLIRRLSYVLTGLPPGQEAISRYLADDRPEAYKSLVDNYLNDPAFGEKWASHWLDVVRYAETKGHEFDYEIQGAWRFRDYMIRALNADIPYDQLVREQLSGDLLTAPRLNPETGQNESILGTLFLTMTEGTHSPVDTKKDEADRIDNMADVIGKSFQGLTIGCAKCHDHKFDPIPTSDYYALYGVLGSTRFSPIPVGNFKEKHAALQEVHQLKQQLREMVGSTWEKPTSDSVPVLLVSQTQSKNTIQQGNSGRVLGDFRGPNFQGWKTDGEAFGVGTTLGEPILDRQTGELTGLKKGMASSRILGKGIYGALRSPDFKIDHAYLGVRARGKGGSIRIIMDNFQLISYPIYGGLDQKVNDDEWQNYVFDVGDWVGHNVYIEFLPGSFVRHTYRQEPDAYIEVAYATAFDGEWFYPEEGSRYSPVSSLSQAVNRYNEGNSSAADVGFLNQQLNAGKLKHHFPESRKTLLGMDLLMATIRDTVFIQGVSEGFARESPIFIRGNHMEPDQQPVPRGFISEILDWQPSIQGPGSGRREVVEAILHPDNPLTTRVMVNRLWYHVFGKGLVETVDNFGLQGKLPSHPELLDYLAVKFREEGWSLKTMIKAMVMTEAFQRSTTVVNGNIDPENTYLTHYPIRRMEAEAIRDAMLFASGELDNTLFGEPVPVHLTDFMQGRGRPGQSGPLDGNGRRSIYLEVRRNFLDRMMTTFDRPTPFNTFGKRDVTNVPAQSLFLMNDPFVAEQASLMARRILSDEEQTTEDRIRDAYFRAFSRPPSPSEITDAKKFLASVPTRKGATGESDSDAITIQAWKEYCHALFNMKSFIYLL</sequence>
<reference evidence="5" key="1">
    <citation type="journal article" date="2019" name="Int. J. Syst. Evol. Microbiol.">
        <title>The Global Catalogue of Microorganisms (GCM) 10K type strain sequencing project: providing services to taxonomists for standard genome sequencing and annotation.</title>
        <authorList>
            <consortium name="The Broad Institute Genomics Platform"/>
            <consortium name="The Broad Institute Genome Sequencing Center for Infectious Disease"/>
            <person name="Wu L."/>
            <person name="Ma J."/>
        </authorList>
    </citation>
    <scope>NUCLEOTIDE SEQUENCE [LARGE SCALE GENOMIC DNA]</scope>
    <source>
        <strain evidence="5">CECT 7706</strain>
    </source>
</reference>
<evidence type="ECO:0000259" key="1">
    <source>
        <dbReference type="Pfam" id="PF07583"/>
    </source>
</evidence>
<dbReference type="PROSITE" id="PS51257">
    <property type="entry name" value="PROKAR_LIPOPROTEIN"/>
    <property type="match status" value="1"/>
</dbReference>
<evidence type="ECO:0000259" key="2">
    <source>
        <dbReference type="Pfam" id="PF07587"/>
    </source>
</evidence>
<feature type="domain" description="Cytochrome C Planctomycete-type" evidence="3">
    <location>
        <begin position="60"/>
        <end position="120"/>
    </location>
</feature>
<feature type="domain" description="DUF1549" evidence="1">
    <location>
        <begin position="167"/>
        <end position="379"/>
    </location>
</feature>
<proteinExistence type="predicted"/>
<keyword evidence="5" id="KW-1185">Reference proteome</keyword>
<accession>A0ABT8CAQ8</accession>
<name>A0ABT8CAQ8_9BACT</name>